<feature type="compositionally biased region" description="Acidic residues" evidence="1">
    <location>
        <begin position="18"/>
        <end position="27"/>
    </location>
</feature>
<dbReference type="RefSeq" id="XP_043121722.1">
    <property type="nucleotide sequence ID" value="XM_043265787.1"/>
</dbReference>
<evidence type="ECO:0000313" key="2">
    <source>
        <dbReference type="EMBL" id="GIJ98535.1"/>
    </source>
</evidence>
<accession>A0A9P3BS14</accession>
<feature type="compositionally biased region" description="Low complexity" evidence="1">
    <location>
        <begin position="185"/>
        <end position="194"/>
    </location>
</feature>
<dbReference type="OrthoDB" id="4171340at2759"/>
<evidence type="ECO:0000256" key="1">
    <source>
        <dbReference type="SAM" id="MobiDB-lite"/>
    </source>
</evidence>
<dbReference type="GeneID" id="66928634"/>
<dbReference type="EMBL" id="BOPL01000001">
    <property type="protein sequence ID" value="GIJ98535.1"/>
    <property type="molecule type" value="Genomic_DNA"/>
</dbReference>
<dbReference type="AlphaFoldDB" id="A0A9P3BS14"/>
<feature type="region of interest" description="Disordered" evidence="1">
    <location>
        <begin position="1"/>
        <end position="29"/>
    </location>
</feature>
<keyword evidence="3" id="KW-1185">Reference proteome</keyword>
<feature type="compositionally biased region" description="Basic and acidic residues" evidence="1">
    <location>
        <begin position="163"/>
        <end position="175"/>
    </location>
</feature>
<evidence type="ECO:0000313" key="3">
    <source>
        <dbReference type="Proteomes" id="UP000710440"/>
    </source>
</evidence>
<feature type="region of interest" description="Disordered" evidence="1">
    <location>
        <begin position="163"/>
        <end position="248"/>
    </location>
</feature>
<organism evidence="2 3">
    <name type="scientific">Aspergillus viridinutans</name>
    <dbReference type="NCBI Taxonomy" id="75553"/>
    <lineage>
        <taxon>Eukaryota</taxon>
        <taxon>Fungi</taxon>
        <taxon>Dikarya</taxon>
        <taxon>Ascomycota</taxon>
        <taxon>Pezizomycotina</taxon>
        <taxon>Eurotiomycetes</taxon>
        <taxon>Eurotiomycetidae</taxon>
        <taxon>Eurotiales</taxon>
        <taxon>Aspergillaceae</taxon>
        <taxon>Aspergillus</taxon>
        <taxon>Aspergillus subgen. Fumigati</taxon>
    </lineage>
</organism>
<reference evidence="2 3" key="1">
    <citation type="submission" date="2021-02" db="EMBL/GenBank/DDBJ databases">
        <title>Pan-genome distribution and transcriptional activeness of fungal secondary metabolism genes in Aspergillus section Fumigati.</title>
        <authorList>
            <person name="Takahashi H."/>
            <person name="Umemura M."/>
            <person name="Ninomiya A."/>
            <person name="Kusuya Y."/>
            <person name="Urayama S."/>
            <person name="Shimizu M."/>
            <person name="Watanabe A."/>
            <person name="Kamei K."/>
            <person name="Yaguchi T."/>
            <person name="Hagiwara D."/>
        </authorList>
    </citation>
    <scope>NUCLEOTIDE SEQUENCE [LARGE SCALE GENOMIC DNA]</scope>
    <source>
        <strain evidence="2 3">IFM 47045</strain>
    </source>
</reference>
<proteinExistence type="predicted"/>
<sequence>MFNPNIPNTGYHGRPIVIEDDDDDDDNGGMQVDYAPAQHPQHSLMAYGHNASAGRMPSPGYPAWHTTLEQEKKVRSRLREERHAALCVLLDRELLTLQALANQETLPQARRRFLSKLLAPGDPEEAAKIRADRFIIQHPSTTASSSSSSSSVPMTVSRGIVDVHETDDGGWRRPDAGSGSGSGPGSAVSSPASASKKKGRETPDRARSKAKVSASRQQQQQRERERRRRWSGAERDDPGSPSMQRFSP</sequence>
<gene>
    <name evidence="2" type="ORF">Aspvir_000652</name>
</gene>
<dbReference type="Proteomes" id="UP000710440">
    <property type="component" value="Unassembled WGS sequence"/>
</dbReference>
<protein>
    <submittedName>
        <fullName evidence="2">Uncharacterized protein</fullName>
    </submittedName>
</protein>
<comment type="caution">
    <text evidence="2">The sequence shown here is derived from an EMBL/GenBank/DDBJ whole genome shotgun (WGS) entry which is preliminary data.</text>
</comment>
<name>A0A9P3BS14_ASPVI</name>